<reference evidence="2 3" key="1">
    <citation type="submission" date="2019-08" db="EMBL/GenBank/DDBJ databases">
        <title>Complete genome sequence of Spiroplasma chinense CCH (DSM 19755).</title>
        <authorList>
            <person name="Shen H.-Y."/>
            <person name="Lin Y.-C."/>
            <person name="Chou L."/>
            <person name="Kuo C.-H."/>
        </authorList>
    </citation>
    <scope>NUCLEOTIDE SEQUENCE [LARGE SCALE GENOMIC DNA]</scope>
    <source>
        <strain evidence="2 3">CCH</strain>
    </source>
</reference>
<dbReference type="EC" id="2.8.3.10" evidence="1"/>
<dbReference type="Proteomes" id="UP000323144">
    <property type="component" value="Chromosome"/>
</dbReference>
<evidence type="ECO:0000313" key="3">
    <source>
        <dbReference type="Proteomes" id="UP000323144"/>
    </source>
</evidence>
<dbReference type="PIRSF" id="PIRSF009451">
    <property type="entry name" value="Citrt_lyas_alpha"/>
    <property type="match status" value="1"/>
</dbReference>
<dbReference type="InterPro" id="IPR037171">
    <property type="entry name" value="NagB/RpiA_transferase-like"/>
</dbReference>
<keyword evidence="3" id="KW-1185">Reference proteome</keyword>
<dbReference type="KEGG" id="schi:SCHIN_v1c02370"/>
<dbReference type="InterPro" id="IPR006472">
    <property type="entry name" value="Citrate_lyase_asu"/>
</dbReference>
<keyword evidence="1 2" id="KW-0456">Lyase</keyword>
<sequence length="516" mass="56191">MEKPILTKEYLEKNFKNTGTNLVPYQPKEVRTSTFSSNLKELPNKGIVRDKVVDLETAIKNSGLQNGMTISFHHHFRNGDKTVKVVMEVIKKLGIKDLTVASSSFTDAHNFLGQYIKDGYVKALQSSGCRDELGEFISAGNCETPLIIRSHGGRARAIESGDLKIDVAFMAASASDCMGNANGMMGKSRCGSLGYAMVDAQYAKTTIILTDNLVEYPNSVISIPQNHVDYVVEVDEIGDSKGIMSGAIRLTTNPKEEIIAENITKVIVNSSLFKNDFSIQMGSGGASLSAVKYLKKHMIEKGVVASYALGGITSHQVSMYKEGLVKRILDTQCFDLAAVESIYENNDHIEISASMYANPHNKSPFVNNLDFVILSALEVDINFNVNVMTGSDGVIRGASGGHSDTAEAAKISIVCLPLIRGRMSCVVDKVNTIITPGNTVDVIVTDFGIAVNPLRKDLLDEFSKAGVKLKSLQEMRDFAEGIVGKAKPIEWDYNRPVAIVEARDGSVLDIIYKRKG</sequence>
<dbReference type="GO" id="GO:0006084">
    <property type="term" value="P:acetyl-CoA metabolic process"/>
    <property type="evidence" value="ECO:0007669"/>
    <property type="project" value="UniProtKB-UniRule"/>
</dbReference>
<evidence type="ECO:0000313" key="2">
    <source>
        <dbReference type="EMBL" id="QEH61434.1"/>
    </source>
</evidence>
<dbReference type="GO" id="GO:0009346">
    <property type="term" value="C:ATP-independent citrate lyase complex"/>
    <property type="evidence" value="ECO:0007669"/>
    <property type="project" value="UniProtKB-UniRule"/>
</dbReference>
<dbReference type="RefSeq" id="WP_166507829.1">
    <property type="nucleotide sequence ID" value="NZ_CP043026.1"/>
</dbReference>
<organism evidence="2 3">
    <name type="scientific">Spiroplasma chinense</name>
    <dbReference type="NCBI Taxonomy" id="216932"/>
    <lineage>
        <taxon>Bacteria</taxon>
        <taxon>Bacillati</taxon>
        <taxon>Mycoplasmatota</taxon>
        <taxon>Mollicutes</taxon>
        <taxon>Entomoplasmatales</taxon>
        <taxon>Spiroplasmataceae</taxon>
        <taxon>Spiroplasma</taxon>
    </lineage>
</organism>
<gene>
    <name evidence="2" type="primary">citF</name>
    <name evidence="2" type="ORF">SCHIN_v1c02370</name>
</gene>
<dbReference type="AlphaFoldDB" id="A0A5B9Y2Z9"/>
<dbReference type="PANTHER" id="PTHR40596:SF1">
    <property type="entry name" value="CITRATE LYASE ALPHA CHAIN"/>
    <property type="match status" value="1"/>
</dbReference>
<dbReference type="EMBL" id="CP043026">
    <property type="protein sequence ID" value="QEH61434.1"/>
    <property type="molecule type" value="Genomic_DNA"/>
</dbReference>
<keyword evidence="1" id="KW-0808">Transferase</keyword>
<dbReference type="Pfam" id="PF04223">
    <property type="entry name" value="CitF"/>
    <property type="match status" value="1"/>
</dbReference>
<comment type="subcellular location">
    <subcellularLocation>
        <location evidence="1">Cytoplasm</location>
    </subcellularLocation>
</comment>
<dbReference type="GO" id="GO:0008815">
    <property type="term" value="F:citrate (pro-3S)-lyase activity"/>
    <property type="evidence" value="ECO:0007669"/>
    <property type="project" value="UniProtKB-UniRule"/>
</dbReference>
<dbReference type="EC" id="4.1.3.6" evidence="1"/>
<dbReference type="GO" id="GO:0008814">
    <property type="term" value="F:citrate CoA-transferase activity"/>
    <property type="evidence" value="ECO:0007669"/>
    <property type="project" value="UniProtKB-UniRule"/>
</dbReference>
<comment type="catalytic activity">
    <reaction evidence="1">
        <text>citrate + acetyl-CoA = (3S)-citryl-CoA + acetate</text>
        <dbReference type="Rhea" id="RHEA:19405"/>
        <dbReference type="ChEBI" id="CHEBI:16947"/>
        <dbReference type="ChEBI" id="CHEBI:30089"/>
        <dbReference type="ChEBI" id="CHEBI:57288"/>
        <dbReference type="ChEBI" id="CHEBI:57321"/>
        <dbReference type="EC" id="2.8.3.10"/>
    </reaction>
</comment>
<name>A0A5B9Y2Z9_9MOLU</name>
<keyword evidence="1" id="KW-0963">Cytoplasm</keyword>
<accession>A0A5B9Y2Z9</accession>
<dbReference type="GO" id="GO:0005737">
    <property type="term" value="C:cytoplasm"/>
    <property type="evidence" value="ECO:0007669"/>
    <property type="project" value="UniProtKB-SubCell"/>
</dbReference>
<dbReference type="PANTHER" id="PTHR40596">
    <property type="entry name" value="CITRATE LYASE ALPHA CHAIN"/>
    <property type="match status" value="1"/>
</dbReference>
<dbReference type="NCBIfam" id="TIGR01584">
    <property type="entry name" value="citF"/>
    <property type="match status" value="1"/>
</dbReference>
<dbReference type="SUPFAM" id="SSF100950">
    <property type="entry name" value="NagB/RpiA/CoA transferase-like"/>
    <property type="match status" value="2"/>
</dbReference>
<evidence type="ECO:0000256" key="1">
    <source>
        <dbReference type="PIRNR" id="PIRNR009451"/>
    </source>
</evidence>
<dbReference type="Gene3D" id="3.40.1080.10">
    <property type="entry name" value="Glutaconate Coenzyme A-transferase"/>
    <property type="match status" value="2"/>
</dbReference>
<proteinExistence type="predicted"/>
<protein>
    <recommendedName>
        <fullName evidence="1">Citrate lyase alpha chain</fullName>
        <shortName evidence="1">Citrase alpha chain</shortName>
        <ecNumber evidence="1">2.8.3.10</ecNumber>
        <ecNumber evidence="1">4.1.3.6</ecNumber>
    </recommendedName>
    <alternativeName>
        <fullName evidence="1">Citrate (pro-3S)-lyase alpha chain</fullName>
    </alternativeName>
    <alternativeName>
        <fullName evidence="1">Citrate CoA-transferase subunit</fullName>
    </alternativeName>
</protein>
<comment type="catalytic activity">
    <reaction evidence="1">
        <text>citrate = oxaloacetate + acetate</text>
        <dbReference type="Rhea" id="RHEA:10760"/>
        <dbReference type="ChEBI" id="CHEBI:16452"/>
        <dbReference type="ChEBI" id="CHEBI:16947"/>
        <dbReference type="ChEBI" id="CHEBI:30089"/>
        <dbReference type="EC" id="4.1.3.6"/>
    </reaction>
</comment>